<evidence type="ECO:0000313" key="6">
    <source>
        <dbReference type="Proteomes" id="UP001500051"/>
    </source>
</evidence>
<dbReference type="PANTHER" id="PTHR43248">
    <property type="entry name" value="2-SUCCINYL-6-HYDROXY-2,4-CYCLOHEXADIENE-1-CARBOXYLATE SYNTHASE"/>
    <property type="match status" value="1"/>
</dbReference>
<dbReference type="Gene3D" id="3.40.50.1820">
    <property type="entry name" value="alpha/beta hydrolase"/>
    <property type="match status" value="1"/>
</dbReference>
<keyword evidence="3" id="KW-1133">Transmembrane helix</keyword>
<evidence type="ECO:0000259" key="4">
    <source>
        <dbReference type="Pfam" id="PF12146"/>
    </source>
</evidence>
<feature type="domain" description="Serine aminopeptidase S33" evidence="4">
    <location>
        <begin position="223"/>
        <end position="467"/>
    </location>
</feature>
<dbReference type="PANTHER" id="PTHR43248:SF32">
    <property type="entry name" value="PROLINE IMINOPEPTIDASE"/>
    <property type="match status" value="1"/>
</dbReference>
<dbReference type="RefSeq" id="WP_344811748.1">
    <property type="nucleotide sequence ID" value="NZ_BAAAYX010000003.1"/>
</dbReference>
<evidence type="ECO:0000256" key="1">
    <source>
        <dbReference type="ARBA" id="ARBA00010088"/>
    </source>
</evidence>
<dbReference type="InterPro" id="IPR051601">
    <property type="entry name" value="Serine_prot/Carboxylest_S33"/>
</dbReference>
<dbReference type="EMBL" id="BAAAYX010000003">
    <property type="protein sequence ID" value="GAA3699847.1"/>
    <property type="molecule type" value="Genomic_DNA"/>
</dbReference>
<gene>
    <name evidence="5" type="ORF">GCM10022204_15630</name>
</gene>
<accession>A0ABP7D270</accession>
<feature type="transmembrane region" description="Helical" evidence="3">
    <location>
        <begin position="135"/>
        <end position="153"/>
    </location>
</feature>
<dbReference type="PRINTS" id="PR00793">
    <property type="entry name" value="PROAMNOPTASE"/>
</dbReference>
<dbReference type="InterPro" id="IPR022742">
    <property type="entry name" value="Hydrolase_4"/>
</dbReference>
<reference evidence="6" key="1">
    <citation type="journal article" date="2019" name="Int. J. Syst. Evol. Microbiol.">
        <title>The Global Catalogue of Microorganisms (GCM) 10K type strain sequencing project: providing services to taxonomists for standard genome sequencing and annotation.</title>
        <authorList>
            <consortium name="The Broad Institute Genomics Platform"/>
            <consortium name="The Broad Institute Genome Sequencing Center for Infectious Disease"/>
            <person name="Wu L."/>
            <person name="Ma J."/>
        </authorList>
    </citation>
    <scope>NUCLEOTIDE SEQUENCE [LARGE SCALE GENOMIC DNA]</scope>
    <source>
        <strain evidence="6">JCM 16548</strain>
    </source>
</reference>
<name>A0ABP7D270_9ACTN</name>
<keyword evidence="3" id="KW-0472">Membrane</keyword>
<organism evidence="5 6">
    <name type="scientific">Microlunatus aurantiacus</name>
    <dbReference type="NCBI Taxonomy" id="446786"/>
    <lineage>
        <taxon>Bacteria</taxon>
        <taxon>Bacillati</taxon>
        <taxon>Actinomycetota</taxon>
        <taxon>Actinomycetes</taxon>
        <taxon>Propionibacteriales</taxon>
        <taxon>Propionibacteriaceae</taxon>
        <taxon>Microlunatus</taxon>
    </lineage>
</organism>
<comment type="similarity">
    <text evidence="1">Belongs to the peptidase S33 family.</text>
</comment>
<keyword evidence="6" id="KW-1185">Reference proteome</keyword>
<evidence type="ECO:0000313" key="5">
    <source>
        <dbReference type="EMBL" id="GAA3699847.1"/>
    </source>
</evidence>
<dbReference type="Pfam" id="PF12146">
    <property type="entry name" value="Hydrolase_4"/>
    <property type="match status" value="1"/>
</dbReference>
<feature type="transmembrane region" description="Helical" evidence="3">
    <location>
        <begin position="85"/>
        <end position="114"/>
    </location>
</feature>
<sequence>MIIAAGWGVLAGWWTPRGPITTVEALSATGVSLTVGIVGGWLMRSRWAMLATPVIFAAVFEATRVTSTGPLVDGLRLGDGGTFGILAFLLGRGLHAVLALLPMILGAAVGAGLTRRGNNLQNEHGAARAWRGTRRALAVIAAAALLVLTVAIARPASTDPIRTATGAAAPGSVAELIRVPIGGHDQAMMIRGTSTTNPVLLFLAGGPGGTELGAMRRHGQALEQDFVVVTWDQRGTGRSYDGLDPASTLTLQQAVDDTIEVTDYLRERFDQNEIYLLGQSYGTILGVLAAHQRPELYRAYIGVGQMVDPRATDNVFYRDSLAWARRTGQTTLAARLTGSGPPPYTDMLDYESALTNEGQVYPYDHSRNAEGAGGFSENLFVQEYTLLEQLHAFAGFFDVFTVLYPQLQDIDFRDDVTQLAVPVYLVEGRHEAPGRLGPATQWFNLLDAPDKQLITFDTSGHRPLFEQPDRFHHLMSDTVLAQT</sequence>
<evidence type="ECO:0000256" key="2">
    <source>
        <dbReference type="ARBA" id="ARBA00022801"/>
    </source>
</evidence>
<dbReference type="InterPro" id="IPR002410">
    <property type="entry name" value="Peptidase_S33"/>
</dbReference>
<protein>
    <recommendedName>
        <fullName evidence="4">Serine aminopeptidase S33 domain-containing protein</fullName>
    </recommendedName>
</protein>
<proteinExistence type="inferred from homology"/>
<evidence type="ECO:0000256" key="3">
    <source>
        <dbReference type="SAM" id="Phobius"/>
    </source>
</evidence>
<keyword evidence="3" id="KW-0812">Transmembrane</keyword>
<feature type="transmembrane region" description="Helical" evidence="3">
    <location>
        <begin position="20"/>
        <end position="42"/>
    </location>
</feature>
<dbReference type="InterPro" id="IPR029058">
    <property type="entry name" value="AB_hydrolase_fold"/>
</dbReference>
<dbReference type="SUPFAM" id="SSF53474">
    <property type="entry name" value="alpha/beta-Hydrolases"/>
    <property type="match status" value="1"/>
</dbReference>
<keyword evidence="2" id="KW-0378">Hydrolase</keyword>
<feature type="transmembrane region" description="Helical" evidence="3">
    <location>
        <begin position="47"/>
        <end position="65"/>
    </location>
</feature>
<dbReference type="Proteomes" id="UP001500051">
    <property type="component" value="Unassembled WGS sequence"/>
</dbReference>
<comment type="caution">
    <text evidence="5">The sequence shown here is derived from an EMBL/GenBank/DDBJ whole genome shotgun (WGS) entry which is preliminary data.</text>
</comment>